<dbReference type="EMBL" id="POTQ01000001">
    <property type="protein sequence ID" value="PNV58896.1"/>
    <property type="molecule type" value="Genomic_DNA"/>
</dbReference>
<dbReference type="SUPFAM" id="SSF82771">
    <property type="entry name" value="GIY-YIG endonuclease"/>
    <property type="match status" value="1"/>
</dbReference>
<evidence type="ECO:0000259" key="2">
    <source>
        <dbReference type="PROSITE" id="PS50164"/>
    </source>
</evidence>
<dbReference type="PROSITE" id="PS50164">
    <property type="entry name" value="GIY_YIG"/>
    <property type="match status" value="1"/>
</dbReference>
<reference evidence="3 5" key="1">
    <citation type="submission" date="2016-09" db="EMBL/GenBank/DDBJ databases">
        <title>Genome Sequence of the Lactobacillus fermentum strain NCC2970 (CNCM I-5068).</title>
        <authorList>
            <person name="Barretto C."/>
            <person name="Ngom-Bru C."/>
            <person name="Genevaz A."/>
            <person name="Fournier C."/>
            <person name="Moine D."/>
            <person name="Kassam M."/>
            <person name="Iltis A."/>
            <person name="Sagory-Zalkind P."/>
            <person name="Faucherand G."/>
            <person name="Descombes P."/>
            <person name="Duboux S."/>
        </authorList>
    </citation>
    <scope>NUCLEOTIDE SEQUENCE [LARGE SCALE GENOMIC DNA]</scope>
    <source>
        <strain evidence="3 5">NCC2970</strain>
    </source>
</reference>
<dbReference type="InterPro" id="IPR035901">
    <property type="entry name" value="GIY-YIG_endonuc_sf"/>
</dbReference>
<dbReference type="InterPro" id="IPR050190">
    <property type="entry name" value="UPF0213_domain"/>
</dbReference>
<dbReference type="PANTHER" id="PTHR34477:SF1">
    <property type="entry name" value="UPF0213 PROTEIN YHBQ"/>
    <property type="match status" value="1"/>
</dbReference>
<keyword evidence="3" id="KW-0255">Endonuclease</keyword>
<name>A0A0F4HD63_LIMFE</name>
<dbReference type="AlphaFoldDB" id="A0A0F4HD63"/>
<protein>
    <submittedName>
        <fullName evidence="3">Endonuclease</fullName>
    </submittedName>
    <submittedName>
        <fullName evidence="4">GIY-YIG nuclease family protein</fullName>
    </submittedName>
</protein>
<keyword evidence="3" id="KW-0540">Nuclease</keyword>
<proteinExistence type="inferred from homology"/>
<dbReference type="CDD" id="cd10456">
    <property type="entry name" value="GIY-YIG_UPF0213"/>
    <property type="match status" value="1"/>
</dbReference>
<accession>A0A0F4HD63</accession>
<evidence type="ECO:0000313" key="3">
    <source>
        <dbReference type="EMBL" id="AOR75006.1"/>
    </source>
</evidence>
<dbReference type="Proteomes" id="UP000094714">
    <property type="component" value="Chromosome"/>
</dbReference>
<comment type="similarity">
    <text evidence="1">Belongs to the UPF0213 family.</text>
</comment>
<dbReference type="RefSeq" id="WP_003681959.1">
    <property type="nucleotide sequence ID" value="NZ_AP024320.1"/>
</dbReference>
<dbReference type="EMBL" id="CP017151">
    <property type="protein sequence ID" value="AOR75006.1"/>
    <property type="molecule type" value="Genomic_DNA"/>
</dbReference>
<dbReference type="Gene3D" id="3.40.1440.10">
    <property type="entry name" value="GIY-YIG endonuclease"/>
    <property type="match status" value="1"/>
</dbReference>
<reference evidence="4 6" key="2">
    <citation type="submission" date="2018-01" db="EMBL/GenBank/DDBJ databases">
        <title>Draft genome sequence of the feruloyl esterase-producing strain Lactobacillus fermentum CRL 1446, isolated from artisanal goat milk cheese.</title>
        <authorList>
            <person name="Abeijon Mukdsi M.C."/>
            <person name="Saavedra L."/>
            <person name="Gauffin Cano M.P."/>
            <person name="Hebert E.M."/>
            <person name="Medina R.B."/>
        </authorList>
    </citation>
    <scope>NUCLEOTIDE SEQUENCE [LARGE SCALE GENOMIC DNA]</scope>
    <source>
        <strain evidence="4 6">CRL 1446</strain>
    </source>
</reference>
<organism evidence="4 6">
    <name type="scientific">Limosilactobacillus fermentum</name>
    <name type="common">Lactobacillus fermentum</name>
    <dbReference type="NCBI Taxonomy" id="1613"/>
    <lineage>
        <taxon>Bacteria</taxon>
        <taxon>Bacillati</taxon>
        <taxon>Bacillota</taxon>
        <taxon>Bacilli</taxon>
        <taxon>Lactobacillales</taxon>
        <taxon>Lactobacillaceae</taxon>
        <taxon>Limosilactobacillus</taxon>
    </lineage>
</organism>
<sequence>MSKPYYIYVLYCADQTLYCGFTDDVKKRVATHQAGKGAKYTRVKKRHPLTLLYQEEFADKSAALKAEYAFKHQSRRQKEAYLLAHGVSPEKLQGRF</sequence>
<evidence type="ECO:0000256" key="1">
    <source>
        <dbReference type="ARBA" id="ARBA00007435"/>
    </source>
</evidence>
<dbReference type="Proteomes" id="UP000236514">
    <property type="component" value="Unassembled WGS sequence"/>
</dbReference>
<feature type="domain" description="GIY-YIG" evidence="2">
    <location>
        <begin position="3"/>
        <end position="80"/>
    </location>
</feature>
<evidence type="ECO:0000313" key="6">
    <source>
        <dbReference type="Proteomes" id="UP000236514"/>
    </source>
</evidence>
<evidence type="ECO:0000313" key="4">
    <source>
        <dbReference type="EMBL" id="PNV58896.1"/>
    </source>
</evidence>
<dbReference type="PATRIC" id="fig|1613.112.peg.1630"/>
<dbReference type="PANTHER" id="PTHR34477">
    <property type="entry name" value="UPF0213 PROTEIN YHBQ"/>
    <property type="match status" value="1"/>
</dbReference>
<dbReference type="Pfam" id="PF01541">
    <property type="entry name" value="GIY-YIG"/>
    <property type="match status" value="1"/>
</dbReference>
<evidence type="ECO:0000313" key="5">
    <source>
        <dbReference type="Proteomes" id="UP000094714"/>
    </source>
</evidence>
<gene>
    <name evidence="4" type="ORF">C1Y38_01110</name>
    <name evidence="3" type="ORF">LACFE_CDS1558</name>
</gene>
<dbReference type="GO" id="GO:0004519">
    <property type="term" value="F:endonuclease activity"/>
    <property type="evidence" value="ECO:0007669"/>
    <property type="project" value="UniProtKB-KW"/>
</dbReference>
<keyword evidence="3" id="KW-0378">Hydrolase</keyword>
<dbReference type="InterPro" id="IPR000305">
    <property type="entry name" value="GIY-YIG_endonuc"/>
</dbReference>